<feature type="compositionally biased region" description="Low complexity" evidence="1">
    <location>
        <begin position="123"/>
        <end position="133"/>
    </location>
</feature>
<dbReference type="Proteomes" id="UP000045706">
    <property type="component" value="Unassembled WGS sequence"/>
</dbReference>
<reference evidence="3" key="1">
    <citation type="submission" date="2015-05" db="EMBL/GenBank/DDBJ databases">
        <authorList>
            <person name="Fogelqvist Johan"/>
        </authorList>
    </citation>
    <scope>NUCLEOTIDE SEQUENCE [LARGE SCALE GENOMIC DNA]</scope>
</reference>
<gene>
    <name evidence="2" type="ORF">BN1723_001054</name>
</gene>
<proteinExistence type="predicted"/>
<evidence type="ECO:0000313" key="2">
    <source>
        <dbReference type="EMBL" id="CRK45711.1"/>
    </source>
</evidence>
<accession>A0A0G4NGL7</accession>
<feature type="non-terminal residue" evidence="2">
    <location>
        <position position="142"/>
    </location>
</feature>
<protein>
    <submittedName>
        <fullName evidence="2">Uncharacterized protein</fullName>
    </submittedName>
</protein>
<feature type="region of interest" description="Disordered" evidence="1">
    <location>
        <begin position="70"/>
        <end position="142"/>
    </location>
</feature>
<organism evidence="2 3">
    <name type="scientific">Verticillium longisporum</name>
    <name type="common">Verticillium dahliae var. longisporum</name>
    <dbReference type="NCBI Taxonomy" id="100787"/>
    <lineage>
        <taxon>Eukaryota</taxon>
        <taxon>Fungi</taxon>
        <taxon>Dikarya</taxon>
        <taxon>Ascomycota</taxon>
        <taxon>Pezizomycotina</taxon>
        <taxon>Sordariomycetes</taxon>
        <taxon>Hypocreomycetidae</taxon>
        <taxon>Glomerellales</taxon>
        <taxon>Plectosphaerellaceae</taxon>
        <taxon>Verticillium</taxon>
    </lineage>
</organism>
<evidence type="ECO:0000256" key="1">
    <source>
        <dbReference type="SAM" id="MobiDB-lite"/>
    </source>
</evidence>
<dbReference type="EMBL" id="CVQI01035050">
    <property type="protein sequence ID" value="CRK45711.1"/>
    <property type="molecule type" value="Genomic_DNA"/>
</dbReference>
<name>A0A0G4NGL7_VERLO</name>
<evidence type="ECO:0000313" key="3">
    <source>
        <dbReference type="Proteomes" id="UP000045706"/>
    </source>
</evidence>
<dbReference type="AlphaFoldDB" id="A0A0G4NGL7"/>
<sequence>MATISGSEPPMWQVWLTPVFTFLLGGWPGFLKPPPLVSAPPTWVKVPPLNHRSSSALRFLLSSACILGSTSSRPCTGVNASDDATPVPVPPSDEPTPDVRRPLPRRSMLEAPAWPNPRKDEAAPPSDEAAPQPLFLALSLAR</sequence>